<keyword evidence="4 11" id="KW-0028">Amino-acid biosynthesis</keyword>
<reference evidence="13" key="1">
    <citation type="journal article" date="2020" name="MBio">
        <title>Horizontal gene transfer to a defensive symbiont with a reduced genome amongst a multipartite beetle microbiome.</title>
        <authorList>
            <person name="Waterworth S.C."/>
            <person name="Florez L.V."/>
            <person name="Rees E.R."/>
            <person name="Hertweck C."/>
            <person name="Kaltenpoth M."/>
            <person name="Kwan J.C."/>
        </authorList>
    </citation>
    <scope>NUCLEOTIDE SEQUENCE [LARGE SCALE GENOMIC DNA]</scope>
</reference>
<dbReference type="PANTHER" id="PTHR21087">
    <property type="entry name" value="SHIKIMATE KINASE"/>
    <property type="match status" value="1"/>
</dbReference>
<dbReference type="InterPro" id="IPR000623">
    <property type="entry name" value="Shikimate_kinase/TSH1"/>
</dbReference>
<comment type="cofactor">
    <cofactor evidence="11">
        <name>Mg(2+)</name>
        <dbReference type="ChEBI" id="CHEBI:18420"/>
    </cofactor>
    <text evidence="11">Binds 1 Mg(2+) ion per subunit.</text>
</comment>
<proteinExistence type="inferred from homology"/>
<dbReference type="Gene3D" id="3.40.50.300">
    <property type="entry name" value="P-loop containing nucleotide triphosphate hydrolases"/>
    <property type="match status" value="1"/>
</dbReference>
<comment type="subcellular location">
    <subcellularLocation>
        <location evidence="11">Cytoplasm</location>
    </subcellularLocation>
</comment>
<comment type="similarity">
    <text evidence="2 11">Belongs to the shikimate kinase family.</text>
</comment>
<feature type="binding site" evidence="11">
    <location>
        <position position="120"/>
    </location>
    <ligand>
        <name>ATP</name>
        <dbReference type="ChEBI" id="CHEBI:30616"/>
    </ligand>
</feature>
<evidence type="ECO:0000256" key="1">
    <source>
        <dbReference type="ARBA" id="ARBA00004842"/>
    </source>
</evidence>
<dbReference type="GO" id="GO:0005829">
    <property type="term" value="C:cytosol"/>
    <property type="evidence" value="ECO:0007669"/>
    <property type="project" value="TreeGrafter"/>
</dbReference>
<evidence type="ECO:0000256" key="7">
    <source>
        <dbReference type="ARBA" id="ARBA00022777"/>
    </source>
</evidence>
<evidence type="ECO:0000256" key="3">
    <source>
        <dbReference type="ARBA" id="ARBA00012154"/>
    </source>
</evidence>
<evidence type="ECO:0000256" key="10">
    <source>
        <dbReference type="ARBA" id="ARBA00048567"/>
    </source>
</evidence>
<dbReference type="EC" id="2.7.1.71" evidence="3 11"/>
<dbReference type="GO" id="GO:0009073">
    <property type="term" value="P:aromatic amino acid family biosynthetic process"/>
    <property type="evidence" value="ECO:0007669"/>
    <property type="project" value="UniProtKB-KW"/>
</dbReference>
<comment type="caution">
    <text evidence="12">The sequence shown here is derived from an EMBL/GenBank/DDBJ whole genome shotgun (WGS) entry which is preliminary data.</text>
</comment>
<dbReference type="AlphaFoldDB" id="A0A7V8FNX7"/>
<keyword evidence="6 11" id="KW-0547">Nucleotide-binding</keyword>
<dbReference type="InterPro" id="IPR023000">
    <property type="entry name" value="Shikimate_kinase_CS"/>
</dbReference>
<sequence length="183" mass="20367">MARPGCIALIGLPGSGKTVLGRQLARRLRLAFADADHEIEARIGCAIREFFEREGEDAFRDVEQTVIADLTQNFQGVLATGGGAVLREANRAALAGRTYTVYLRTHPEELYRRLRHDTSRPLLQTSNPLERLHELSRTRDGFYLQTARSVIDTGRHSAPRLLNMMVMQLELDGAIAPQQSTIG</sequence>
<evidence type="ECO:0000256" key="5">
    <source>
        <dbReference type="ARBA" id="ARBA00022679"/>
    </source>
</evidence>
<dbReference type="PRINTS" id="PR01100">
    <property type="entry name" value="SHIKIMTKNASE"/>
</dbReference>
<evidence type="ECO:0000256" key="4">
    <source>
        <dbReference type="ARBA" id="ARBA00022605"/>
    </source>
</evidence>
<dbReference type="GO" id="GO:0008652">
    <property type="term" value="P:amino acid biosynthetic process"/>
    <property type="evidence" value="ECO:0007669"/>
    <property type="project" value="UniProtKB-KW"/>
</dbReference>
<comment type="subunit">
    <text evidence="11">Monomer.</text>
</comment>
<protein>
    <recommendedName>
        <fullName evidence="3 11">Shikimate kinase</fullName>
        <shortName evidence="11">SK</shortName>
        <ecNumber evidence="3 11">2.7.1.71</ecNumber>
    </recommendedName>
</protein>
<keyword evidence="11" id="KW-0460">Magnesium</keyword>
<dbReference type="EMBL" id="WNDQ01000023">
    <property type="protein sequence ID" value="KAF1021299.1"/>
    <property type="molecule type" value="Genomic_DNA"/>
</dbReference>
<keyword evidence="9 11" id="KW-0057">Aromatic amino acid biosynthesis</keyword>
<dbReference type="HAMAP" id="MF_00109">
    <property type="entry name" value="Shikimate_kinase"/>
    <property type="match status" value="1"/>
</dbReference>
<evidence type="ECO:0000313" key="13">
    <source>
        <dbReference type="Proteomes" id="UP000461670"/>
    </source>
</evidence>
<dbReference type="Pfam" id="PF01202">
    <property type="entry name" value="SKI"/>
    <property type="match status" value="1"/>
</dbReference>
<dbReference type="PANTHER" id="PTHR21087:SF16">
    <property type="entry name" value="SHIKIMATE KINASE 1, CHLOROPLASTIC"/>
    <property type="match status" value="1"/>
</dbReference>
<dbReference type="InterPro" id="IPR031322">
    <property type="entry name" value="Shikimate/glucono_kinase"/>
</dbReference>
<feature type="binding site" evidence="11">
    <location>
        <begin position="14"/>
        <end position="19"/>
    </location>
    <ligand>
        <name>ATP</name>
        <dbReference type="ChEBI" id="CHEBI:30616"/>
    </ligand>
</feature>
<name>A0A7V8FNX7_9BURK</name>
<dbReference type="SUPFAM" id="SSF52540">
    <property type="entry name" value="P-loop containing nucleoside triphosphate hydrolases"/>
    <property type="match status" value="1"/>
</dbReference>
<feature type="binding site" evidence="11">
    <location>
        <position position="82"/>
    </location>
    <ligand>
        <name>substrate</name>
    </ligand>
</feature>
<evidence type="ECO:0000256" key="6">
    <source>
        <dbReference type="ARBA" id="ARBA00022741"/>
    </source>
</evidence>
<dbReference type="InterPro" id="IPR027417">
    <property type="entry name" value="P-loop_NTPase"/>
</dbReference>
<evidence type="ECO:0000256" key="9">
    <source>
        <dbReference type="ARBA" id="ARBA00023141"/>
    </source>
</evidence>
<dbReference type="CDD" id="cd00464">
    <property type="entry name" value="SK"/>
    <property type="match status" value="1"/>
</dbReference>
<evidence type="ECO:0000256" key="11">
    <source>
        <dbReference type="HAMAP-Rule" id="MF_00109"/>
    </source>
</evidence>
<comment type="pathway">
    <text evidence="1 11">Metabolic intermediate biosynthesis; chorismate biosynthesis; chorismate from D-erythrose 4-phosphate and phosphoenolpyruvate: step 5/7.</text>
</comment>
<dbReference type="GO" id="GO:0004765">
    <property type="term" value="F:shikimate kinase activity"/>
    <property type="evidence" value="ECO:0007669"/>
    <property type="project" value="UniProtKB-UniRule"/>
</dbReference>
<comment type="caution">
    <text evidence="11">Lacks conserved residue(s) required for the propagation of feature annotation.</text>
</comment>
<comment type="function">
    <text evidence="11">Catalyzes the specific phosphorylation of the 3-hydroxyl group of shikimic acid using ATP as a cosubstrate.</text>
</comment>
<dbReference type="UniPathway" id="UPA00053">
    <property type="reaction ID" value="UER00088"/>
</dbReference>
<gene>
    <name evidence="11 12" type="primary">aroK</name>
    <name evidence="12" type="ORF">GAK30_01919</name>
</gene>
<feature type="binding site" evidence="11">
    <location>
        <position position="18"/>
    </location>
    <ligand>
        <name>Mg(2+)</name>
        <dbReference type="ChEBI" id="CHEBI:18420"/>
    </ligand>
</feature>
<feature type="binding site" evidence="11">
    <location>
        <position position="139"/>
    </location>
    <ligand>
        <name>substrate</name>
    </ligand>
</feature>
<keyword evidence="7 11" id="KW-0418">Kinase</keyword>
<evidence type="ECO:0000256" key="2">
    <source>
        <dbReference type="ARBA" id="ARBA00006997"/>
    </source>
</evidence>
<keyword evidence="11" id="KW-0963">Cytoplasm</keyword>
<dbReference type="GO" id="GO:0009423">
    <property type="term" value="P:chorismate biosynthetic process"/>
    <property type="evidence" value="ECO:0007669"/>
    <property type="project" value="UniProtKB-UniRule"/>
</dbReference>
<dbReference type="GO" id="GO:0000287">
    <property type="term" value="F:magnesium ion binding"/>
    <property type="evidence" value="ECO:0007669"/>
    <property type="project" value="UniProtKB-UniRule"/>
</dbReference>
<keyword evidence="8 11" id="KW-0067">ATP-binding</keyword>
<dbReference type="GO" id="GO:0005524">
    <property type="term" value="F:ATP binding"/>
    <property type="evidence" value="ECO:0007669"/>
    <property type="project" value="UniProtKB-UniRule"/>
</dbReference>
<evidence type="ECO:0000313" key="12">
    <source>
        <dbReference type="EMBL" id="KAF1021299.1"/>
    </source>
</evidence>
<feature type="binding site" evidence="11">
    <location>
        <position position="36"/>
    </location>
    <ligand>
        <name>substrate</name>
    </ligand>
</feature>
<dbReference type="Proteomes" id="UP000461670">
    <property type="component" value="Unassembled WGS sequence"/>
</dbReference>
<organism evidence="12 13">
    <name type="scientific">Paracidovorax wautersii</name>
    <dbReference type="NCBI Taxonomy" id="1177982"/>
    <lineage>
        <taxon>Bacteria</taxon>
        <taxon>Pseudomonadati</taxon>
        <taxon>Pseudomonadota</taxon>
        <taxon>Betaproteobacteria</taxon>
        <taxon>Burkholderiales</taxon>
        <taxon>Comamonadaceae</taxon>
        <taxon>Paracidovorax</taxon>
    </lineage>
</organism>
<evidence type="ECO:0000256" key="8">
    <source>
        <dbReference type="ARBA" id="ARBA00022840"/>
    </source>
</evidence>
<dbReference type="PROSITE" id="PS01128">
    <property type="entry name" value="SHIKIMATE_KINASE"/>
    <property type="match status" value="1"/>
</dbReference>
<comment type="catalytic activity">
    <reaction evidence="10 11">
        <text>shikimate + ATP = 3-phosphoshikimate + ADP + H(+)</text>
        <dbReference type="Rhea" id="RHEA:13121"/>
        <dbReference type="ChEBI" id="CHEBI:15378"/>
        <dbReference type="ChEBI" id="CHEBI:30616"/>
        <dbReference type="ChEBI" id="CHEBI:36208"/>
        <dbReference type="ChEBI" id="CHEBI:145989"/>
        <dbReference type="ChEBI" id="CHEBI:456216"/>
        <dbReference type="EC" id="2.7.1.71"/>
    </reaction>
</comment>
<keyword evidence="5 11" id="KW-0808">Transferase</keyword>
<feature type="binding site" evidence="11">
    <location>
        <position position="60"/>
    </location>
    <ligand>
        <name>substrate</name>
    </ligand>
</feature>
<accession>A0A7V8FNX7</accession>
<keyword evidence="11" id="KW-0479">Metal-binding</keyword>